<sequence>MEIEPDILRVRAEGIGANLDNASSVLLYRGYIPLRQEISQGITLSIPRTGYSPRYASFQVTPFCNFDCAGCNVKQIRDSRQELQQLTTEEVCKALDRLDEIDIQWVDISGGEPLLREDLPLFVAYSHKLGMKTTINTNGGIRQDDLDKEKLYWRELAESGLFGATFSYDGIGEKTDSRVIELAAFLVNTLHIFAQVRTVVTRDNLRFVKNIGKACMNNNVFYEAVPAVALGGKISASPNGNFHPLDAGGRNEYIEIIRSLRGERGPFAEYLHVEEDYLKEVVTPIAEWHCKDPAKYLISVNYQGDLAVCNDNSLRGKAYSLIGKENPLLTKEFYRAVKKESKECQGCRWLCNWRSERRQTFDRFNITAAALT</sequence>
<protein>
    <recommendedName>
        <fullName evidence="5">Radical SAM core domain-containing protein</fullName>
    </recommendedName>
</protein>
<organism evidence="6 7">
    <name type="scientific">Candidatus Daviesbacteria bacterium RIFCSPHIGHO2_01_FULL_40_11</name>
    <dbReference type="NCBI Taxonomy" id="1797762"/>
    <lineage>
        <taxon>Bacteria</taxon>
        <taxon>Candidatus Daviesiibacteriota</taxon>
    </lineage>
</organism>
<evidence type="ECO:0000256" key="2">
    <source>
        <dbReference type="ARBA" id="ARBA00022723"/>
    </source>
</evidence>
<evidence type="ECO:0000313" key="7">
    <source>
        <dbReference type="Proteomes" id="UP000177555"/>
    </source>
</evidence>
<evidence type="ECO:0000256" key="4">
    <source>
        <dbReference type="ARBA" id="ARBA00023014"/>
    </source>
</evidence>
<dbReference type="Pfam" id="PF04055">
    <property type="entry name" value="Radical_SAM"/>
    <property type="match status" value="1"/>
</dbReference>
<dbReference type="Proteomes" id="UP000177555">
    <property type="component" value="Unassembled WGS sequence"/>
</dbReference>
<dbReference type="PROSITE" id="PS51918">
    <property type="entry name" value="RADICAL_SAM"/>
    <property type="match status" value="1"/>
</dbReference>
<dbReference type="GO" id="GO:0003824">
    <property type="term" value="F:catalytic activity"/>
    <property type="evidence" value="ECO:0007669"/>
    <property type="project" value="InterPro"/>
</dbReference>
<dbReference type="CDD" id="cd01335">
    <property type="entry name" value="Radical_SAM"/>
    <property type="match status" value="1"/>
</dbReference>
<dbReference type="InterPro" id="IPR058240">
    <property type="entry name" value="rSAM_sf"/>
</dbReference>
<evidence type="ECO:0000256" key="1">
    <source>
        <dbReference type="ARBA" id="ARBA00022691"/>
    </source>
</evidence>
<accession>A0A1F5JLG3</accession>
<keyword evidence="1" id="KW-0949">S-adenosyl-L-methionine</keyword>
<dbReference type="AlphaFoldDB" id="A0A1F5JLG3"/>
<dbReference type="SUPFAM" id="SSF102114">
    <property type="entry name" value="Radical SAM enzymes"/>
    <property type="match status" value="1"/>
</dbReference>
<dbReference type="InterPro" id="IPR050377">
    <property type="entry name" value="Radical_SAM_PqqE_MftC-like"/>
</dbReference>
<dbReference type="InterPro" id="IPR013785">
    <property type="entry name" value="Aldolase_TIM"/>
</dbReference>
<dbReference type="PANTHER" id="PTHR11228:SF7">
    <property type="entry name" value="PQQA PEPTIDE CYCLASE"/>
    <property type="match status" value="1"/>
</dbReference>
<evidence type="ECO:0000256" key="3">
    <source>
        <dbReference type="ARBA" id="ARBA00023004"/>
    </source>
</evidence>
<dbReference type="InterPro" id="IPR007197">
    <property type="entry name" value="rSAM"/>
</dbReference>
<keyword evidence="4" id="KW-0411">Iron-sulfur</keyword>
<dbReference type="SFLD" id="SFLDG01067">
    <property type="entry name" value="SPASM/twitch_domain_containing"/>
    <property type="match status" value="1"/>
</dbReference>
<reference evidence="6 7" key="1">
    <citation type="journal article" date="2016" name="Nat. Commun.">
        <title>Thousands of microbial genomes shed light on interconnected biogeochemical processes in an aquifer system.</title>
        <authorList>
            <person name="Anantharaman K."/>
            <person name="Brown C.T."/>
            <person name="Hug L.A."/>
            <person name="Sharon I."/>
            <person name="Castelle C.J."/>
            <person name="Probst A.J."/>
            <person name="Thomas B.C."/>
            <person name="Singh A."/>
            <person name="Wilkins M.J."/>
            <person name="Karaoz U."/>
            <person name="Brodie E.L."/>
            <person name="Williams K.H."/>
            <person name="Hubbard S.S."/>
            <person name="Banfield J.F."/>
        </authorList>
    </citation>
    <scope>NUCLEOTIDE SEQUENCE [LARGE SCALE GENOMIC DNA]</scope>
</reference>
<name>A0A1F5JLG3_9BACT</name>
<dbReference type="SFLD" id="SFLDS00029">
    <property type="entry name" value="Radical_SAM"/>
    <property type="match status" value="1"/>
</dbReference>
<dbReference type="PANTHER" id="PTHR11228">
    <property type="entry name" value="RADICAL SAM DOMAIN PROTEIN"/>
    <property type="match status" value="1"/>
</dbReference>
<gene>
    <name evidence="6" type="ORF">A2867_00720</name>
</gene>
<evidence type="ECO:0000313" key="6">
    <source>
        <dbReference type="EMBL" id="OGE29477.1"/>
    </source>
</evidence>
<feature type="domain" description="Radical SAM core" evidence="5">
    <location>
        <begin position="48"/>
        <end position="301"/>
    </location>
</feature>
<keyword evidence="2" id="KW-0479">Metal-binding</keyword>
<keyword evidence="3" id="KW-0408">Iron</keyword>
<dbReference type="GO" id="GO:0046872">
    <property type="term" value="F:metal ion binding"/>
    <property type="evidence" value="ECO:0007669"/>
    <property type="project" value="UniProtKB-KW"/>
</dbReference>
<dbReference type="EMBL" id="MFCP01000005">
    <property type="protein sequence ID" value="OGE29477.1"/>
    <property type="molecule type" value="Genomic_DNA"/>
</dbReference>
<proteinExistence type="predicted"/>
<dbReference type="GO" id="GO:0051536">
    <property type="term" value="F:iron-sulfur cluster binding"/>
    <property type="evidence" value="ECO:0007669"/>
    <property type="project" value="UniProtKB-KW"/>
</dbReference>
<evidence type="ECO:0000259" key="5">
    <source>
        <dbReference type="PROSITE" id="PS51918"/>
    </source>
</evidence>
<dbReference type="Gene3D" id="3.20.20.70">
    <property type="entry name" value="Aldolase class I"/>
    <property type="match status" value="1"/>
</dbReference>
<comment type="caution">
    <text evidence="6">The sequence shown here is derived from an EMBL/GenBank/DDBJ whole genome shotgun (WGS) entry which is preliminary data.</text>
</comment>